<evidence type="ECO:0000259" key="9">
    <source>
        <dbReference type="PROSITE" id="PS51910"/>
    </source>
</evidence>
<feature type="compositionally biased region" description="Basic and acidic residues" evidence="7">
    <location>
        <begin position="35"/>
        <end position="45"/>
    </location>
</feature>
<accession>A0A2T7NYQ4</accession>
<dbReference type="EMBL" id="PZQS01000008">
    <property type="protein sequence ID" value="PVD26294.1"/>
    <property type="molecule type" value="Genomic_DNA"/>
</dbReference>
<keyword evidence="5 6" id="KW-0326">Glycosidase</keyword>
<dbReference type="InterPro" id="IPR001579">
    <property type="entry name" value="Glyco_hydro_18_chit_AS"/>
</dbReference>
<evidence type="ECO:0000256" key="4">
    <source>
        <dbReference type="ARBA" id="ARBA00023157"/>
    </source>
</evidence>
<dbReference type="Pfam" id="PF00704">
    <property type="entry name" value="Glyco_hydro_18"/>
    <property type="match status" value="1"/>
</dbReference>
<dbReference type="GO" id="GO:0008061">
    <property type="term" value="F:chitin binding"/>
    <property type="evidence" value="ECO:0007669"/>
    <property type="project" value="UniProtKB-KW"/>
</dbReference>
<evidence type="ECO:0000256" key="7">
    <source>
        <dbReference type="SAM" id="MobiDB-lite"/>
    </source>
</evidence>
<comment type="caution">
    <text evidence="10">The sequence shown here is derived from an EMBL/GenBank/DDBJ whole genome shotgun (WGS) entry which is preliminary data.</text>
</comment>
<evidence type="ECO:0000313" key="11">
    <source>
        <dbReference type="Proteomes" id="UP000245119"/>
    </source>
</evidence>
<name>A0A2T7NYQ4_POMCA</name>
<dbReference type="InterPro" id="IPR011583">
    <property type="entry name" value="Chitinase_II/V-like_cat"/>
</dbReference>
<gene>
    <name evidence="10" type="ORF">C0Q70_13965</name>
</gene>
<dbReference type="Proteomes" id="UP000245119">
    <property type="component" value="Linkage Group LG8"/>
</dbReference>
<keyword evidence="11" id="KW-1185">Reference proteome</keyword>
<dbReference type="PROSITE" id="PS50940">
    <property type="entry name" value="CHIT_BIND_II"/>
    <property type="match status" value="1"/>
</dbReference>
<dbReference type="PANTHER" id="PTHR11177">
    <property type="entry name" value="CHITINASE"/>
    <property type="match status" value="1"/>
</dbReference>
<dbReference type="Gene3D" id="3.10.50.10">
    <property type="match status" value="1"/>
</dbReference>
<dbReference type="SMART" id="SM00636">
    <property type="entry name" value="Glyco_18"/>
    <property type="match status" value="1"/>
</dbReference>
<dbReference type="SUPFAM" id="SSF54556">
    <property type="entry name" value="Chitinase insertion domain"/>
    <property type="match status" value="1"/>
</dbReference>
<feature type="compositionally biased region" description="Polar residues" evidence="7">
    <location>
        <begin position="21"/>
        <end position="32"/>
    </location>
</feature>
<dbReference type="Gene3D" id="2.170.140.10">
    <property type="entry name" value="Chitin binding domain"/>
    <property type="match status" value="1"/>
</dbReference>
<evidence type="ECO:0000259" key="8">
    <source>
        <dbReference type="PROSITE" id="PS50940"/>
    </source>
</evidence>
<dbReference type="Pfam" id="PF01607">
    <property type="entry name" value="CBM_14"/>
    <property type="match status" value="1"/>
</dbReference>
<reference evidence="10 11" key="1">
    <citation type="submission" date="2018-04" db="EMBL/GenBank/DDBJ databases">
        <title>The genome of golden apple snail Pomacea canaliculata provides insight into stress tolerance and invasive adaptation.</title>
        <authorList>
            <person name="Liu C."/>
            <person name="Liu B."/>
            <person name="Ren Y."/>
            <person name="Zhang Y."/>
            <person name="Wang H."/>
            <person name="Li S."/>
            <person name="Jiang F."/>
            <person name="Yin L."/>
            <person name="Zhang G."/>
            <person name="Qian W."/>
            <person name="Fan W."/>
        </authorList>
    </citation>
    <scope>NUCLEOTIDE SEQUENCE [LARGE SCALE GENOMIC DNA]</scope>
    <source>
        <strain evidence="10">SZHN2017</strain>
        <tissue evidence="10">Muscle</tissue>
    </source>
</reference>
<dbReference type="GO" id="GO:0006032">
    <property type="term" value="P:chitin catabolic process"/>
    <property type="evidence" value="ECO:0007669"/>
    <property type="project" value="TreeGrafter"/>
</dbReference>
<evidence type="ECO:0000256" key="3">
    <source>
        <dbReference type="ARBA" id="ARBA00022801"/>
    </source>
</evidence>
<dbReference type="SUPFAM" id="SSF57625">
    <property type="entry name" value="Invertebrate chitin-binding proteins"/>
    <property type="match status" value="1"/>
</dbReference>
<dbReference type="InterPro" id="IPR001223">
    <property type="entry name" value="Glyco_hydro18_cat"/>
</dbReference>
<feature type="region of interest" description="Disordered" evidence="7">
    <location>
        <begin position="1"/>
        <end position="45"/>
    </location>
</feature>
<organism evidence="10 11">
    <name type="scientific">Pomacea canaliculata</name>
    <name type="common">Golden apple snail</name>
    <dbReference type="NCBI Taxonomy" id="400727"/>
    <lineage>
        <taxon>Eukaryota</taxon>
        <taxon>Metazoa</taxon>
        <taxon>Spiralia</taxon>
        <taxon>Lophotrochozoa</taxon>
        <taxon>Mollusca</taxon>
        <taxon>Gastropoda</taxon>
        <taxon>Caenogastropoda</taxon>
        <taxon>Architaenioglossa</taxon>
        <taxon>Ampullarioidea</taxon>
        <taxon>Ampullariidae</taxon>
        <taxon>Pomacea</taxon>
    </lineage>
</organism>
<dbReference type="GO" id="GO:0004568">
    <property type="term" value="F:chitinase activity"/>
    <property type="evidence" value="ECO:0007669"/>
    <property type="project" value="TreeGrafter"/>
</dbReference>
<dbReference type="InterPro" id="IPR029070">
    <property type="entry name" value="Chitinase_insertion_sf"/>
</dbReference>
<evidence type="ECO:0000256" key="2">
    <source>
        <dbReference type="ARBA" id="ARBA00022669"/>
    </source>
</evidence>
<dbReference type="FunFam" id="3.10.50.10:FF:000001">
    <property type="entry name" value="Chitinase 3-like 1"/>
    <property type="match status" value="1"/>
</dbReference>
<sequence>MVRARTFSDFGSAAASGGSSKQDNSVESSLPDDTTDGHLTSHEHGEPSKKIFCYFSSSASGRPAIGKFWPEHIDPFLCTHVIFAFVDISKDGKGLLPNNWNDLGEYGLYSRTTKLKLKNPKLKVLLAVGGWKIGSKPFIPLIESDDYSDWTDSVIDYLRTYNFDGLDMDWEFPGSRGSKPEDKHRFTKLMQTLHEAFAAEAHYSNKDRLLLTLATASSEFYVDKAYEAEEIHKHIDYMLLMTYNYHGSGWEQNTGHHSPILPHRKDLPGEQRELNIVTSAEGGNAPGKYTGESGILSLYEICEKVLHNGWKIEWIEDQHVPYAHGEGEWVGFDSPDSIALKAKMIMKLDLAGAFVWSVEMDDFSGHCGGPKFPLLRSVYDVFTAILLARASLLALPPAVTDLPPQARAKVNPATKATRKVPPLGLRQRTKPPRGLKEANRNQTKVGLPGHQVMQAPLEASHGNTCCKTSNRKKISSEYFVAYLESSLVTGSLDCEKYGLGIFGDEESCVHFTLCVPAHPHGLRALRMKCPKSTKFDWDLKICNFAHKVDC</sequence>
<evidence type="ECO:0000256" key="1">
    <source>
        <dbReference type="ARBA" id="ARBA00009121"/>
    </source>
</evidence>
<feature type="domain" description="Chitin-binding type-2" evidence="8">
    <location>
        <begin position="491"/>
        <end position="550"/>
    </location>
</feature>
<keyword evidence="4" id="KW-1015">Disulfide bond</keyword>
<dbReference type="InterPro" id="IPR050314">
    <property type="entry name" value="Glycosyl_Hydrlase_18"/>
</dbReference>
<evidence type="ECO:0000256" key="5">
    <source>
        <dbReference type="ARBA" id="ARBA00023295"/>
    </source>
</evidence>
<feature type="domain" description="GH18" evidence="9">
    <location>
        <begin position="49"/>
        <end position="385"/>
    </location>
</feature>
<comment type="similarity">
    <text evidence="1">Belongs to the glycosyl hydrolase 18 family. Chitinase class II subfamily.</text>
</comment>
<dbReference type="PROSITE" id="PS01095">
    <property type="entry name" value="GH18_1"/>
    <property type="match status" value="1"/>
</dbReference>
<dbReference type="PROSITE" id="PS51910">
    <property type="entry name" value="GH18_2"/>
    <property type="match status" value="1"/>
</dbReference>
<keyword evidence="3 6" id="KW-0378">Hydrolase</keyword>
<evidence type="ECO:0000313" key="10">
    <source>
        <dbReference type="EMBL" id="PVD26294.1"/>
    </source>
</evidence>
<dbReference type="InterPro" id="IPR017853">
    <property type="entry name" value="GH"/>
</dbReference>
<dbReference type="PANTHER" id="PTHR11177:SF317">
    <property type="entry name" value="CHITINASE 12-RELATED"/>
    <property type="match status" value="1"/>
</dbReference>
<dbReference type="SUPFAM" id="SSF51445">
    <property type="entry name" value="(Trans)glycosidases"/>
    <property type="match status" value="1"/>
</dbReference>
<dbReference type="InterPro" id="IPR002557">
    <property type="entry name" value="Chitin-bd_dom"/>
</dbReference>
<dbReference type="AlphaFoldDB" id="A0A2T7NYQ4"/>
<dbReference type="OrthoDB" id="6130020at2759"/>
<evidence type="ECO:0000256" key="6">
    <source>
        <dbReference type="RuleBase" id="RU000489"/>
    </source>
</evidence>
<dbReference type="InterPro" id="IPR036508">
    <property type="entry name" value="Chitin-bd_dom_sf"/>
</dbReference>
<feature type="compositionally biased region" description="Low complexity" evidence="7">
    <location>
        <begin position="11"/>
        <end position="20"/>
    </location>
</feature>
<keyword evidence="2" id="KW-0147">Chitin-binding</keyword>
<protein>
    <submittedName>
        <fullName evidence="10">Uncharacterized protein</fullName>
    </submittedName>
</protein>
<dbReference type="Gene3D" id="3.20.20.80">
    <property type="entry name" value="Glycosidases"/>
    <property type="match status" value="2"/>
</dbReference>
<dbReference type="GO" id="GO:0005576">
    <property type="term" value="C:extracellular region"/>
    <property type="evidence" value="ECO:0007669"/>
    <property type="project" value="InterPro"/>
</dbReference>
<dbReference type="GO" id="GO:0005975">
    <property type="term" value="P:carbohydrate metabolic process"/>
    <property type="evidence" value="ECO:0007669"/>
    <property type="project" value="InterPro"/>
</dbReference>
<proteinExistence type="inferred from homology"/>